<dbReference type="NCBIfam" id="TIGR02684">
    <property type="entry name" value="dnstrm_HI1420"/>
    <property type="match status" value="1"/>
</dbReference>
<dbReference type="STRING" id="483547.GSUB_06210"/>
<evidence type="ECO:0000313" key="2">
    <source>
        <dbReference type="Proteomes" id="UP000035036"/>
    </source>
</evidence>
<dbReference type="PANTHER" id="PTHR40275">
    <property type="entry name" value="SSL7038 PROTEIN"/>
    <property type="match status" value="1"/>
</dbReference>
<dbReference type="PANTHER" id="PTHR40275:SF1">
    <property type="entry name" value="SSL7038 PROTEIN"/>
    <property type="match status" value="1"/>
</dbReference>
<keyword evidence="2" id="KW-1185">Reference proteome</keyword>
<dbReference type="InterPro" id="IPR014057">
    <property type="entry name" value="HI1420"/>
</dbReference>
<dbReference type="KEGG" id="gsb:GSUB_06210"/>
<evidence type="ECO:0000313" key="1">
    <source>
        <dbReference type="EMBL" id="AJF06226.1"/>
    </source>
</evidence>
<protein>
    <submittedName>
        <fullName evidence="1">Transcriptional regulator</fullName>
    </submittedName>
</protein>
<dbReference type="RefSeq" id="WP_040199770.1">
    <property type="nucleotide sequence ID" value="NZ_CP010311.1"/>
</dbReference>
<dbReference type="Proteomes" id="UP000035036">
    <property type="component" value="Chromosome"/>
</dbReference>
<sequence length="103" mass="11057">MIKTTAYQRDLVDALKDPVEAAAYLNAAIEDGDRAVFLLALRNVAEASGGMSALAEKAQLSRESLYRTLSARGNPEIKSLNAILHAMGLRLAVEPENRETSAA</sequence>
<dbReference type="AlphaFoldDB" id="A0A0B5FRM7"/>
<dbReference type="SUPFAM" id="SSF47413">
    <property type="entry name" value="lambda repressor-like DNA-binding domains"/>
    <property type="match status" value="1"/>
</dbReference>
<proteinExistence type="predicted"/>
<dbReference type="InterPro" id="IPR010982">
    <property type="entry name" value="Lambda_DNA-bd_dom_sf"/>
</dbReference>
<dbReference type="OrthoDB" id="9798416at2"/>
<reference evidence="1 2" key="1">
    <citation type="journal article" date="2015" name="Genome Announc.">
        <title>Genomes of Geoalkalibacter ferrihydriticus Z-0531T and Geoalkalibacter subterraneus Red1T, Two Haloalkaliphilic Metal-Reducing Deltaproteobacteria.</title>
        <authorList>
            <person name="Badalamenti J.P."/>
            <person name="Krajmalnik-Brown R."/>
            <person name="Torres C.I."/>
            <person name="Bond D.R."/>
        </authorList>
    </citation>
    <scope>NUCLEOTIDE SEQUENCE [LARGE SCALE GENOMIC DNA]</scope>
    <source>
        <strain evidence="1 2">Red1</strain>
    </source>
</reference>
<accession>A0A0B5FRM7</accession>
<dbReference type="HOGENOM" id="CLU_137365_3_2_7"/>
<organism evidence="1 2">
    <name type="scientific">Geoalkalibacter subterraneus</name>
    <dbReference type="NCBI Taxonomy" id="483547"/>
    <lineage>
        <taxon>Bacteria</taxon>
        <taxon>Pseudomonadati</taxon>
        <taxon>Thermodesulfobacteriota</taxon>
        <taxon>Desulfuromonadia</taxon>
        <taxon>Desulfuromonadales</taxon>
        <taxon>Geoalkalibacteraceae</taxon>
        <taxon>Geoalkalibacter</taxon>
    </lineage>
</organism>
<dbReference type="EMBL" id="CP010311">
    <property type="protein sequence ID" value="AJF06226.1"/>
    <property type="molecule type" value="Genomic_DNA"/>
</dbReference>
<name>A0A0B5FRM7_9BACT</name>
<dbReference type="Pfam" id="PF21716">
    <property type="entry name" value="dnstrm_HI1420"/>
    <property type="match status" value="1"/>
</dbReference>
<gene>
    <name evidence="1" type="ORF">GSUB_06210</name>
</gene>
<dbReference type="GO" id="GO:0003677">
    <property type="term" value="F:DNA binding"/>
    <property type="evidence" value="ECO:0007669"/>
    <property type="project" value="InterPro"/>
</dbReference>